<dbReference type="SUPFAM" id="SSF50985">
    <property type="entry name" value="RCC1/BLIP-II"/>
    <property type="match status" value="1"/>
</dbReference>
<dbReference type="InterPro" id="IPR009091">
    <property type="entry name" value="RCC1/BLIP-II"/>
</dbReference>
<dbReference type="Gene3D" id="2.130.10.30">
    <property type="entry name" value="Regulator of chromosome condensation 1/beta-lactamase-inhibitor protein II"/>
    <property type="match status" value="1"/>
</dbReference>
<evidence type="ECO:0000313" key="2">
    <source>
        <dbReference type="EMBL" id="KAF0976368.1"/>
    </source>
</evidence>
<sequence length="362" mass="40188">MAYKLLITTIGENLYGELVNKRDVIHQHLASTALDDIEVSSGDHHLLIRCSDTIFAAGSNFFGQLALGQSVKQAELGIVNYFTSSNIKVKKIICKYNQTFFLTEKGEVFVVGFNEECNLGFKSKGCNIFDVTKVAGSVEGKIITKIGVGRYHCLLLDKDHRVYVAGQQDKGQLFLPTSQKRTSFITENEGLRKYSIDEIGCGQFFSVALSSSQLKILVCGMVAGSKKPLFEEYNFNELIGFSKDFSFPFISVSINCCNNYCVIRAFCEHKLFIDEDILLKWDGTGMYELSGSVAKCIREQILRITSGSKAVAFVTDSGRVYLQEEEFSENKISPTLVFATVSYSSVLEACTEKGVVMITKTS</sequence>
<dbReference type="PANTHER" id="PTHR45982">
    <property type="entry name" value="REGULATOR OF CHROMOSOME CONDENSATION"/>
    <property type="match status" value="1"/>
</dbReference>
<comment type="caution">
    <text evidence="2">The sequence shown here is derived from an EMBL/GenBank/DDBJ whole genome shotgun (WGS) entry which is preliminary data.</text>
</comment>
<dbReference type="PROSITE" id="PS50012">
    <property type="entry name" value="RCC1_3"/>
    <property type="match status" value="1"/>
</dbReference>
<accession>A0A6A5BQ71</accession>
<dbReference type="RefSeq" id="XP_044561081.1">
    <property type="nucleotide sequence ID" value="XM_044708026.1"/>
</dbReference>
<dbReference type="InterPro" id="IPR000408">
    <property type="entry name" value="Reg_chr_condens"/>
</dbReference>
<reference evidence="2 3" key="1">
    <citation type="journal article" date="2019" name="Sci. Rep.">
        <title>Nanopore sequencing improves the draft genome of the human pathogenic amoeba Naegleria fowleri.</title>
        <authorList>
            <person name="Liechti N."/>
            <person name="Schurch N."/>
            <person name="Bruggmann R."/>
            <person name="Wittwer M."/>
        </authorList>
    </citation>
    <scope>NUCLEOTIDE SEQUENCE [LARGE SCALE GENOMIC DNA]</scope>
    <source>
        <strain evidence="2 3">ATCC 30894</strain>
    </source>
</reference>
<gene>
    <name evidence="2" type="ORF">FDP41_004595</name>
</gene>
<dbReference type="GO" id="GO:0005085">
    <property type="term" value="F:guanyl-nucleotide exchange factor activity"/>
    <property type="evidence" value="ECO:0007669"/>
    <property type="project" value="TreeGrafter"/>
</dbReference>
<dbReference type="PANTHER" id="PTHR45982:SF1">
    <property type="entry name" value="REGULATOR OF CHROMOSOME CONDENSATION"/>
    <property type="match status" value="1"/>
</dbReference>
<dbReference type="Pfam" id="PF13540">
    <property type="entry name" value="RCC1_2"/>
    <property type="match status" value="1"/>
</dbReference>
<keyword evidence="3" id="KW-1185">Reference proteome</keyword>
<dbReference type="AlphaFoldDB" id="A0A6A5BQ71"/>
<evidence type="ECO:0000256" key="1">
    <source>
        <dbReference type="PROSITE-ProRule" id="PRU00235"/>
    </source>
</evidence>
<name>A0A6A5BQ71_NAEFO</name>
<protein>
    <submittedName>
        <fullName evidence="2">Uncharacterized protein</fullName>
    </submittedName>
</protein>
<dbReference type="VEuPathDB" id="AmoebaDB:FDP41_004595"/>
<proteinExistence type="predicted"/>
<dbReference type="GO" id="GO:0005737">
    <property type="term" value="C:cytoplasm"/>
    <property type="evidence" value="ECO:0007669"/>
    <property type="project" value="TreeGrafter"/>
</dbReference>
<dbReference type="VEuPathDB" id="AmoebaDB:NF0131030"/>
<feature type="repeat" description="RCC1" evidence="1">
    <location>
        <begin position="160"/>
        <end position="212"/>
    </location>
</feature>
<evidence type="ECO:0000313" key="3">
    <source>
        <dbReference type="Proteomes" id="UP000444721"/>
    </source>
</evidence>
<dbReference type="OrthoDB" id="10256179at2759"/>
<dbReference type="EMBL" id="VFQX01000038">
    <property type="protein sequence ID" value="KAF0976368.1"/>
    <property type="molecule type" value="Genomic_DNA"/>
</dbReference>
<dbReference type="GeneID" id="68111813"/>
<dbReference type="OMA" id="VSINCCN"/>
<dbReference type="InterPro" id="IPR051553">
    <property type="entry name" value="Ran_GTPase-activating"/>
</dbReference>
<dbReference type="Proteomes" id="UP000444721">
    <property type="component" value="Unassembled WGS sequence"/>
</dbReference>
<organism evidence="2 3">
    <name type="scientific">Naegleria fowleri</name>
    <name type="common">Brain eating amoeba</name>
    <dbReference type="NCBI Taxonomy" id="5763"/>
    <lineage>
        <taxon>Eukaryota</taxon>
        <taxon>Discoba</taxon>
        <taxon>Heterolobosea</taxon>
        <taxon>Tetramitia</taxon>
        <taxon>Eutetramitia</taxon>
        <taxon>Vahlkampfiidae</taxon>
        <taxon>Naegleria</taxon>
    </lineage>
</organism>